<keyword evidence="9 12" id="KW-0472">Membrane</keyword>
<protein>
    <submittedName>
        <fullName evidence="14">Cardiolipin synthase</fullName>
        <ecNumber evidence="14">2.7.8.-</ecNumber>
    </submittedName>
</protein>
<dbReference type="Gene3D" id="3.30.870.10">
    <property type="entry name" value="Endonuclease Chain A"/>
    <property type="match status" value="2"/>
</dbReference>
<dbReference type="CDD" id="cd09154">
    <property type="entry name" value="PLDc_SMU_988_like_1"/>
    <property type="match status" value="1"/>
</dbReference>
<evidence type="ECO:0000256" key="9">
    <source>
        <dbReference type="ARBA" id="ARBA00023136"/>
    </source>
</evidence>
<feature type="transmembrane region" description="Helical" evidence="12">
    <location>
        <begin position="38"/>
        <end position="56"/>
    </location>
</feature>
<name>A0A644SW59_9ZZZZ</name>
<comment type="subcellular location">
    <subcellularLocation>
        <location evidence="1">Cell membrane</location>
        <topology evidence="1">Multi-pass membrane protein</topology>
    </subcellularLocation>
</comment>
<gene>
    <name evidence="14" type="primary">cls_1</name>
    <name evidence="14" type="ORF">SDC9_04389</name>
</gene>
<evidence type="ECO:0000256" key="1">
    <source>
        <dbReference type="ARBA" id="ARBA00004651"/>
    </source>
</evidence>
<reference evidence="14" key="1">
    <citation type="submission" date="2019-08" db="EMBL/GenBank/DDBJ databases">
        <authorList>
            <person name="Kucharzyk K."/>
            <person name="Murdoch R.W."/>
            <person name="Higgins S."/>
            <person name="Loffler F."/>
        </authorList>
    </citation>
    <scope>NUCLEOTIDE SEQUENCE</scope>
</reference>
<evidence type="ECO:0000313" key="14">
    <source>
        <dbReference type="EMBL" id="MPL58845.1"/>
    </source>
</evidence>
<keyword evidence="2" id="KW-1003">Cell membrane</keyword>
<dbReference type="EMBL" id="VSSQ01000008">
    <property type="protein sequence ID" value="MPL58845.1"/>
    <property type="molecule type" value="Genomic_DNA"/>
</dbReference>
<dbReference type="EC" id="2.7.8.-" evidence="14"/>
<evidence type="ECO:0000256" key="11">
    <source>
        <dbReference type="ARBA" id="ARBA00023264"/>
    </source>
</evidence>
<evidence type="ECO:0000259" key="13">
    <source>
        <dbReference type="PROSITE" id="PS50035"/>
    </source>
</evidence>
<keyword evidence="11" id="KW-1208">Phospholipid metabolism</keyword>
<feature type="transmembrane region" description="Helical" evidence="12">
    <location>
        <begin position="12"/>
        <end position="32"/>
    </location>
</feature>
<feature type="domain" description="PLD phosphodiesterase" evidence="13">
    <location>
        <begin position="429"/>
        <end position="456"/>
    </location>
</feature>
<dbReference type="SMART" id="SM00155">
    <property type="entry name" value="PLDc"/>
    <property type="match status" value="2"/>
</dbReference>
<keyword evidence="6" id="KW-0677">Repeat</keyword>
<evidence type="ECO:0000256" key="5">
    <source>
        <dbReference type="ARBA" id="ARBA00022692"/>
    </source>
</evidence>
<accession>A0A644SW59</accession>
<dbReference type="PROSITE" id="PS50035">
    <property type="entry name" value="PLD"/>
    <property type="match status" value="2"/>
</dbReference>
<dbReference type="InterPro" id="IPR027379">
    <property type="entry name" value="CLS_N"/>
</dbReference>
<dbReference type="GO" id="GO:0008808">
    <property type="term" value="F:cardiolipin synthase activity"/>
    <property type="evidence" value="ECO:0007669"/>
    <property type="project" value="InterPro"/>
</dbReference>
<keyword evidence="10" id="KW-0594">Phospholipid biosynthesis</keyword>
<dbReference type="NCBIfam" id="TIGR04265">
    <property type="entry name" value="bac_cardiolipin"/>
    <property type="match status" value="1"/>
</dbReference>
<dbReference type="GO" id="GO:0005886">
    <property type="term" value="C:plasma membrane"/>
    <property type="evidence" value="ECO:0007669"/>
    <property type="project" value="UniProtKB-SubCell"/>
</dbReference>
<dbReference type="SUPFAM" id="SSF56024">
    <property type="entry name" value="Phospholipase D/nuclease"/>
    <property type="match status" value="2"/>
</dbReference>
<dbReference type="Pfam" id="PF13091">
    <property type="entry name" value="PLDc_2"/>
    <property type="match status" value="2"/>
</dbReference>
<keyword evidence="7 12" id="KW-1133">Transmembrane helix</keyword>
<dbReference type="GO" id="GO:0032049">
    <property type="term" value="P:cardiolipin biosynthetic process"/>
    <property type="evidence" value="ECO:0007669"/>
    <property type="project" value="InterPro"/>
</dbReference>
<dbReference type="Pfam" id="PF13396">
    <property type="entry name" value="PLDc_N"/>
    <property type="match status" value="1"/>
</dbReference>
<dbReference type="InterPro" id="IPR001736">
    <property type="entry name" value="PLipase_D/transphosphatidylase"/>
</dbReference>
<evidence type="ECO:0000256" key="10">
    <source>
        <dbReference type="ARBA" id="ARBA00023209"/>
    </source>
</evidence>
<dbReference type="InterPro" id="IPR022924">
    <property type="entry name" value="Cardiolipin_synthase"/>
</dbReference>
<proteinExistence type="predicted"/>
<keyword evidence="4 14" id="KW-0808">Transferase</keyword>
<dbReference type="AlphaFoldDB" id="A0A644SW59"/>
<keyword evidence="3" id="KW-0444">Lipid biosynthesis</keyword>
<evidence type="ECO:0000256" key="7">
    <source>
        <dbReference type="ARBA" id="ARBA00022989"/>
    </source>
</evidence>
<evidence type="ECO:0000256" key="8">
    <source>
        <dbReference type="ARBA" id="ARBA00023098"/>
    </source>
</evidence>
<sequence length="516" mass="58100">MKKFIQLLSRRSTTVFFSLAIQLAVLIAVLVGFSGSQYVFSAASLALSFIVVVWILNDSKNPAFKLAWIILILVFPIFGGIFYLLFGRNRLDSRMRKKLARAAAFVSEAPPKDKGARKAEETLEALQALDPDAALQVRYIGAASKTDLSRLSNSVYLSTGEEAFSAILRELEAARRYIFLEFFIIAEDGMWASILEILERKAAAGLDVRVMYDDFGSMGRLPREYPRTLRSKGIRCAVFNPFRPILSSTHNHRDHRKILVIDGRIAFTGGINLADEYINKLERFGHWKDNAIMIKGEAVENFTRMFLRLWNFAAADRFSMPQPPAGESQPAPAEDGFALPYEDNPLDEEAVGMNVYLNMILKAKRYLYITTPYLIIDDGLSGALCLAAKSGVDVRIITPGVPDKWYVHAVTRANYRPLIKAGVKIFEYSPGFIHSKSFLSDDKVGTVGTINLDFRSFYLHFECGVWLYGCDSLVSLKNDFLTTQGLCREITMQELETEKLQRKVSGWLLRVFSPLL</sequence>
<feature type="domain" description="PLD phosphodiesterase" evidence="13">
    <location>
        <begin position="250"/>
        <end position="277"/>
    </location>
</feature>
<keyword evidence="5 12" id="KW-0812">Transmembrane</keyword>
<dbReference type="InterPro" id="IPR025202">
    <property type="entry name" value="PLD-like_dom"/>
</dbReference>
<evidence type="ECO:0000256" key="2">
    <source>
        <dbReference type="ARBA" id="ARBA00022475"/>
    </source>
</evidence>
<keyword evidence="8" id="KW-0443">Lipid metabolism</keyword>
<evidence type="ECO:0000256" key="3">
    <source>
        <dbReference type="ARBA" id="ARBA00022516"/>
    </source>
</evidence>
<dbReference type="CDD" id="cd09160">
    <property type="entry name" value="PLDc_SMU_988_like_2"/>
    <property type="match status" value="1"/>
</dbReference>
<comment type="caution">
    <text evidence="14">The sequence shown here is derived from an EMBL/GenBank/DDBJ whole genome shotgun (WGS) entry which is preliminary data.</text>
</comment>
<feature type="transmembrane region" description="Helical" evidence="12">
    <location>
        <begin position="68"/>
        <end position="86"/>
    </location>
</feature>
<dbReference type="PANTHER" id="PTHR21248:SF22">
    <property type="entry name" value="PHOSPHOLIPASE D"/>
    <property type="match status" value="1"/>
</dbReference>
<organism evidence="14">
    <name type="scientific">bioreactor metagenome</name>
    <dbReference type="NCBI Taxonomy" id="1076179"/>
    <lineage>
        <taxon>unclassified sequences</taxon>
        <taxon>metagenomes</taxon>
        <taxon>ecological metagenomes</taxon>
    </lineage>
</organism>
<dbReference type="PANTHER" id="PTHR21248">
    <property type="entry name" value="CARDIOLIPIN SYNTHASE"/>
    <property type="match status" value="1"/>
</dbReference>
<evidence type="ECO:0000256" key="4">
    <source>
        <dbReference type="ARBA" id="ARBA00022679"/>
    </source>
</evidence>
<evidence type="ECO:0000256" key="12">
    <source>
        <dbReference type="SAM" id="Phobius"/>
    </source>
</evidence>
<evidence type="ECO:0000256" key="6">
    <source>
        <dbReference type="ARBA" id="ARBA00022737"/>
    </source>
</evidence>